<reference evidence="8 9" key="1">
    <citation type="journal article" date="2022" name="Gigascience">
        <title>A chromosome-level genome assembly and annotation of the desert horned lizard, Phrynosoma platyrhinos, provides insight into chromosomal rearrangements among reptiles.</title>
        <authorList>
            <person name="Koochekian N."/>
            <person name="Ascanio A."/>
            <person name="Farleigh K."/>
            <person name="Card D.C."/>
            <person name="Schield D.R."/>
            <person name="Castoe T.A."/>
            <person name="Jezkova T."/>
        </authorList>
    </citation>
    <scope>NUCLEOTIDE SEQUENCE [LARGE SCALE GENOMIC DNA]</scope>
    <source>
        <strain evidence="8">NK-2021</strain>
    </source>
</reference>
<dbReference type="CDD" id="cd23588">
    <property type="entry name" value="TFP_LU_ECD_PLIG"/>
    <property type="match status" value="1"/>
</dbReference>
<dbReference type="Gene3D" id="2.10.60.10">
    <property type="entry name" value="CD59"/>
    <property type="match status" value="2"/>
</dbReference>
<dbReference type="EMBL" id="JAIPUX010000035">
    <property type="protein sequence ID" value="KAH0631424.1"/>
    <property type="molecule type" value="Genomic_DNA"/>
</dbReference>
<dbReference type="SMART" id="SM00134">
    <property type="entry name" value="LU"/>
    <property type="match status" value="1"/>
</dbReference>
<keyword evidence="4" id="KW-0593">Phospholipase A2 inhibitor</keyword>
<evidence type="ECO:0000256" key="3">
    <source>
        <dbReference type="ARBA" id="ARBA00022525"/>
    </source>
</evidence>
<dbReference type="Pfam" id="PF00021">
    <property type="entry name" value="UPAR_LY6"/>
    <property type="match status" value="1"/>
</dbReference>
<evidence type="ECO:0000256" key="6">
    <source>
        <dbReference type="SAM" id="SignalP"/>
    </source>
</evidence>
<dbReference type="InterPro" id="IPR045860">
    <property type="entry name" value="Snake_toxin-like_sf"/>
</dbReference>
<evidence type="ECO:0000259" key="7">
    <source>
        <dbReference type="SMART" id="SM00134"/>
    </source>
</evidence>
<comment type="subcellular location">
    <subcellularLocation>
        <location evidence="1">Secreted</location>
    </subcellularLocation>
</comment>
<comment type="similarity">
    <text evidence="2">Belongs to the CNF-like-inhibitor family.</text>
</comment>
<feature type="chain" id="PRO_5045638876" description="UPAR/Ly6 domain-containing protein" evidence="6">
    <location>
        <begin position="21"/>
        <end position="221"/>
    </location>
</feature>
<evidence type="ECO:0000256" key="5">
    <source>
        <dbReference type="ARBA" id="ARBA00023157"/>
    </source>
</evidence>
<evidence type="ECO:0000313" key="9">
    <source>
        <dbReference type="Proteomes" id="UP000826234"/>
    </source>
</evidence>
<organism evidence="8 9">
    <name type="scientific">Phrynosoma platyrhinos</name>
    <name type="common">Desert horned lizard</name>
    <dbReference type="NCBI Taxonomy" id="52577"/>
    <lineage>
        <taxon>Eukaryota</taxon>
        <taxon>Metazoa</taxon>
        <taxon>Chordata</taxon>
        <taxon>Craniata</taxon>
        <taxon>Vertebrata</taxon>
        <taxon>Euteleostomi</taxon>
        <taxon>Lepidosauria</taxon>
        <taxon>Squamata</taxon>
        <taxon>Bifurcata</taxon>
        <taxon>Unidentata</taxon>
        <taxon>Episquamata</taxon>
        <taxon>Toxicofera</taxon>
        <taxon>Iguania</taxon>
        <taxon>Phrynosomatidae</taxon>
        <taxon>Phrynosomatinae</taxon>
        <taxon>Phrynosoma</taxon>
    </lineage>
</organism>
<dbReference type="Proteomes" id="UP000826234">
    <property type="component" value="Unassembled WGS sequence"/>
</dbReference>
<dbReference type="InterPro" id="IPR004126">
    <property type="entry name" value="PLipase_A2_inh_N"/>
</dbReference>
<dbReference type="InterPro" id="IPR016054">
    <property type="entry name" value="LY6_UPA_recep-like"/>
</dbReference>
<gene>
    <name evidence="8" type="ORF">JD844_005747</name>
</gene>
<sequence length="221" mass="24095">MMWVPPRLVLFFVLVRTGAPLECEVCSGLGKSCTGKMHTCLPNHDTCVIVLTESTLDGKMVQTVVKGCESSTICNYPISHLNMGRGRFLRISVVCCTEKTCGKDSPQLLPIETKLNGKQCPACYSWIVPCNPFILDCTGTEEYCFDVSSRIYAAEGIKDLNMQGCTTKSVCNSINHGNTPNLEGVDTVVLKAHCQPDPSRASHSSGLLLLTFFGLLLLKIL</sequence>
<evidence type="ECO:0000313" key="8">
    <source>
        <dbReference type="EMBL" id="KAH0631424.1"/>
    </source>
</evidence>
<dbReference type="PANTHER" id="PTHR20914">
    <property type="entry name" value="LY6/PLAUR DOMAIN-CONTAINING PROTEIN 8"/>
    <property type="match status" value="1"/>
</dbReference>
<feature type="domain" description="UPAR/Ly6" evidence="7">
    <location>
        <begin position="21"/>
        <end position="116"/>
    </location>
</feature>
<feature type="signal peptide" evidence="6">
    <location>
        <begin position="1"/>
        <end position="20"/>
    </location>
</feature>
<comment type="caution">
    <text evidence="8">The sequence shown here is derived from an EMBL/GenBank/DDBJ whole genome shotgun (WGS) entry which is preliminary data.</text>
</comment>
<evidence type="ECO:0000256" key="2">
    <source>
        <dbReference type="ARBA" id="ARBA00006570"/>
    </source>
</evidence>
<protein>
    <recommendedName>
        <fullName evidence="7">UPAR/Ly6 domain-containing protein</fullName>
    </recommendedName>
</protein>
<dbReference type="SUPFAM" id="SSF57302">
    <property type="entry name" value="Snake toxin-like"/>
    <property type="match status" value="1"/>
</dbReference>
<keyword evidence="3" id="KW-0964">Secreted</keyword>
<dbReference type="Pfam" id="PF02988">
    <property type="entry name" value="PLA2_inh"/>
    <property type="match status" value="1"/>
</dbReference>
<accession>A0ABQ7TNM7</accession>
<proteinExistence type="inferred from homology"/>
<keyword evidence="5" id="KW-1015">Disulfide bond</keyword>
<dbReference type="InterPro" id="IPR050918">
    <property type="entry name" value="CNF-like_PLA2_Inhibitor"/>
</dbReference>
<keyword evidence="9" id="KW-1185">Reference proteome</keyword>
<keyword evidence="6" id="KW-0732">Signal</keyword>
<dbReference type="CDD" id="cd23572">
    <property type="entry name" value="TFP_LU_ECD_PINLYP_rpt2"/>
    <property type="match status" value="1"/>
</dbReference>
<dbReference type="PANTHER" id="PTHR20914:SF30">
    <property type="entry name" value="LY6_PLAUR DOMAIN CONTAINING 9"/>
    <property type="match status" value="1"/>
</dbReference>
<evidence type="ECO:0000256" key="1">
    <source>
        <dbReference type="ARBA" id="ARBA00004613"/>
    </source>
</evidence>
<evidence type="ECO:0000256" key="4">
    <source>
        <dbReference type="ARBA" id="ARBA00023005"/>
    </source>
</evidence>
<name>A0ABQ7TNM7_PHRPL</name>